<dbReference type="EMBL" id="RJKX01000013">
    <property type="protein sequence ID" value="ROP99923.1"/>
    <property type="molecule type" value="Genomic_DNA"/>
</dbReference>
<comment type="caution">
    <text evidence="2">The sequence shown here is derived from an EMBL/GenBank/DDBJ whole genome shotgun (WGS) entry which is preliminary data.</text>
</comment>
<keyword evidence="1" id="KW-0812">Transmembrane</keyword>
<dbReference type="AlphaFoldDB" id="A0A3N1LXK5"/>
<organism evidence="2 3">
    <name type="scientific">Stella humosa</name>
    <dbReference type="NCBI Taxonomy" id="94"/>
    <lineage>
        <taxon>Bacteria</taxon>
        <taxon>Pseudomonadati</taxon>
        <taxon>Pseudomonadota</taxon>
        <taxon>Alphaproteobacteria</taxon>
        <taxon>Rhodospirillales</taxon>
        <taxon>Stellaceae</taxon>
        <taxon>Stella</taxon>
    </lineage>
</organism>
<dbReference type="RefSeq" id="WP_197735812.1">
    <property type="nucleotide sequence ID" value="NZ_AP019700.1"/>
</dbReference>
<evidence type="ECO:0000313" key="2">
    <source>
        <dbReference type="EMBL" id="ROP99923.1"/>
    </source>
</evidence>
<keyword evidence="1" id="KW-1133">Transmembrane helix</keyword>
<keyword evidence="1" id="KW-0472">Membrane</keyword>
<evidence type="ECO:0000256" key="1">
    <source>
        <dbReference type="SAM" id="Phobius"/>
    </source>
</evidence>
<evidence type="ECO:0008006" key="4">
    <source>
        <dbReference type="Google" id="ProtNLM"/>
    </source>
</evidence>
<sequence>MIQVIRYVPLLAFVVVAYNIVAAIGVELLDSTLFSIGLLSGSPFTFQVKDALMLAGLLLLYGELSKATRTTTVSIADHTLSLGLLLVCLVELIVVPFAGTSTFFLLTVMTLIDVIAGFTITISGARRDLTAIPPVQ</sequence>
<evidence type="ECO:0000313" key="3">
    <source>
        <dbReference type="Proteomes" id="UP000278222"/>
    </source>
</evidence>
<reference evidence="2 3" key="1">
    <citation type="submission" date="2018-11" db="EMBL/GenBank/DDBJ databases">
        <title>Genomic Encyclopedia of Type Strains, Phase IV (KMG-IV): sequencing the most valuable type-strain genomes for metagenomic binning, comparative biology and taxonomic classification.</title>
        <authorList>
            <person name="Goeker M."/>
        </authorList>
    </citation>
    <scope>NUCLEOTIDE SEQUENCE [LARGE SCALE GENOMIC DNA]</scope>
    <source>
        <strain evidence="2 3">DSM 5900</strain>
    </source>
</reference>
<dbReference type="Proteomes" id="UP000278222">
    <property type="component" value="Unassembled WGS sequence"/>
</dbReference>
<feature type="transmembrane region" description="Helical" evidence="1">
    <location>
        <begin position="7"/>
        <end position="26"/>
    </location>
</feature>
<name>A0A3N1LXK5_9PROT</name>
<proteinExistence type="predicted"/>
<feature type="transmembrane region" description="Helical" evidence="1">
    <location>
        <begin position="46"/>
        <end position="64"/>
    </location>
</feature>
<feature type="transmembrane region" description="Helical" evidence="1">
    <location>
        <begin position="103"/>
        <end position="122"/>
    </location>
</feature>
<protein>
    <recommendedName>
        <fullName evidence="4">Transmembrane protein</fullName>
    </recommendedName>
</protein>
<accession>A0A3N1LXK5</accession>
<feature type="transmembrane region" description="Helical" evidence="1">
    <location>
        <begin position="76"/>
        <end position="97"/>
    </location>
</feature>
<keyword evidence="3" id="KW-1185">Reference proteome</keyword>
<gene>
    <name evidence="2" type="ORF">EDC65_1718</name>
</gene>